<evidence type="ECO:0000256" key="5">
    <source>
        <dbReference type="SAM" id="Phobius"/>
    </source>
</evidence>
<keyword evidence="2 5" id="KW-0812">Transmembrane</keyword>
<feature type="transmembrane region" description="Helical" evidence="5">
    <location>
        <begin position="249"/>
        <end position="267"/>
    </location>
</feature>
<keyword evidence="7" id="KW-1185">Reference proteome</keyword>
<keyword evidence="4 5" id="KW-0472">Membrane</keyword>
<dbReference type="Proteomes" id="UP000292373">
    <property type="component" value="Unassembled WGS sequence"/>
</dbReference>
<dbReference type="PANTHER" id="PTHR11040">
    <property type="entry name" value="ZINC/IRON TRANSPORTER"/>
    <property type="match status" value="1"/>
</dbReference>
<dbReference type="GO" id="GO:0005385">
    <property type="term" value="F:zinc ion transmembrane transporter activity"/>
    <property type="evidence" value="ECO:0007669"/>
    <property type="project" value="TreeGrafter"/>
</dbReference>
<dbReference type="Pfam" id="PF02535">
    <property type="entry name" value="Zip"/>
    <property type="match status" value="1"/>
</dbReference>
<dbReference type="GO" id="GO:0016020">
    <property type="term" value="C:membrane"/>
    <property type="evidence" value="ECO:0007669"/>
    <property type="project" value="UniProtKB-SubCell"/>
</dbReference>
<feature type="transmembrane region" description="Helical" evidence="5">
    <location>
        <begin position="74"/>
        <end position="91"/>
    </location>
</feature>
<dbReference type="NCBIfam" id="NF003243">
    <property type="entry name" value="PRK04201.1"/>
    <property type="match status" value="1"/>
</dbReference>
<dbReference type="OrthoDB" id="9787346at2"/>
<gene>
    <name evidence="6" type="primary">zupT</name>
    <name evidence="6" type="ORF">ET989_03740</name>
</gene>
<dbReference type="InterPro" id="IPR003689">
    <property type="entry name" value="ZIP"/>
</dbReference>
<dbReference type="EMBL" id="SDMQ01000002">
    <property type="protein sequence ID" value="TBT87428.1"/>
    <property type="molecule type" value="Genomic_DNA"/>
</dbReference>
<evidence type="ECO:0000256" key="1">
    <source>
        <dbReference type="ARBA" id="ARBA00004141"/>
    </source>
</evidence>
<dbReference type="RefSeq" id="WP_131167214.1">
    <property type="nucleotide sequence ID" value="NZ_SDMQ01000002.1"/>
</dbReference>
<comment type="caution">
    <text evidence="6">The sequence shown here is derived from an EMBL/GenBank/DDBJ whole genome shotgun (WGS) entry which is preliminary data.</text>
</comment>
<comment type="subcellular location">
    <subcellularLocation>
        <location evidence="1">Membrane</location>
        <topology evidence="1">Multi-pass membrane protein</topology>
    </subcellularLocation>
</comment>
<feature type="transmembrane region" description="Helical" evidence="5">
    <location>
        <begin position="34"/>
        <end position="53"/>
    </location>
</feature>
<dbReference type="AlphaFoldDB" id="A0A4Q9KG69"/>
<evidence type="ECO:0000256" key="4">
    <source>
        <dbReference type="ARBA" id="ARBA00023136"/>
    </source>
</evidence>
<protein>
    <submittedName>
        <fullName evidence="6">Zinc transporter ZupT</fullName>
    </submittedName>
</protein>
<sequence>MLLALLVSLLAGLATAVGGAIVIWKRTPRRPMMAVALAFAAGAMLMVSMGEILPKGVAALSETMERGPAMGATYLAFFAGIALVLVIDRFLPEPLNPNETEGRESELSSGEGQRRTSTLLRSGLLVAVVLALHNFPEGMATFVATYSDPALGLTLATAIAIHNVPEGIAVAAPVYAATGSRSKAFWWTTASGLTEPLGGLLAAALIAWVLPASLFGVLYGLVAGMMIFLALDELLPAAWRYQTDKHQTIYGMIAGLAVVACSLVLFAL</sequence>
<dbReference type="PANTHER" id="PTHR11040:SF205">
    <property type="entry name" value="ZINC TRANSPORTER ZUPT"/>
    <property type="match status" value="1"/>
</dbReference>
<evidence type="ECO:0000313" key="6">
    <source>
        <dbReference type="EMBL" id="TBT87428.1"/>
    </source>
</evidence>
<feature type="transmembrane region" description="Helical" evidence="5">
    <location>
        <begin position="200"/>
        <end position="229"/>
    </location>
</feature>
<keyword evidence="3 5" id="KW-1133">Transmembrane helix</keyword>
<evidence type="ECO:0000256" key="3">
    <source>
        <dbReference type="ARBA" id="ARBA00022989"/>
    </source>
</evidence>
<name>A0A4Q9KG69_9ACTN</name>
<organism evidence="6 7">
    <name type="scientific">Propioniciclava sinopodophylli</name>
    <dbReference type="NCBI Taxonomy" id="1837344"/>
    <lineage>
        <taxon>Bacteria</taxon>
        <taxon>Bacillati</taxon>
        <taxon>Actinomycetota</taxon>
        <taxon>Actinomycetes</taxon>
        <taxon>Propionibacteriales</taxon>
        <taxon>Propionibacteriaceae</taxon>
        <taxon>Propioniciclava</taxon>
    </lineage>
</organism>
<reference evidence="6 7" key="1">
    <citation type="submission" date="2019-01" db="EMBL/GenBank/DDBJ databases">
        <title>Lactibacter flavus gen. nov., sp. nov., a novel bacterium of the family Propionibacteriaceae isolated from raw milk and dairy products.</title>
        <authorList>
            <person name="Huptas C."/>
            <person name="Wenning M."/>
            <person name="Breitenwieser F."/>
            <person name="Doll E."/>
            <person name="Von Neubeck M."/>
            <person name="Busse H.-J."/>
            <person name="Scherer S."/>
        </authorList>
    </citation>
    <scope>NUCLEOTIDE SEQUENCE [LARGE SCALE GENOMIC DNA]</scope>
    <source>
        <strain evidence="6 7">KCTC 33808</strain>
    </source>
</reference>
<accession>A0A4Q9KG69</accession>
<evidence type="ECO:0000313" key="7">
    <source>
        <dbReference type="Proteomes" id="UP000292373"/>
    </source>
</evidence>
<evidence type="ECO:0000256" key="2">
    <source>
        <dbReference type="ARBA" id="ARBA00022692"/>
    </source>
</evidence>
<proteinExistence type="predicted"/>